<keyword evidence="2" id="KW-1185">Reference proteome</keyword>
<dbReference type="EMBL" id="MU167257">
    <property type="protein sequence ID" value="KAG0146728.1"/>
    <property type="molecule type" value="Genomic_DNA"/>
</dbReference>
<evidence type="ECO:0000313" key="1">
    <source>
        <dbReference type="EMBL" id="KAG0146728.1"/>
    </source>
</evidence>
<dbReference type="Proteomes" id="UP000886653">
    <property type="component" value="Unassembled WGS sequence"/>
</dbReference>
<proteinExistence type="predicted"/>
<dbReference type="AlphaFoldDB" id="A0A9P6NIQ1"/>
<evidence type="ECO:0000313" key="2">
    <source>
        <dbReference type="Proteomes" id="UP000886653"/>
    </source>
</evidence>
<protein>
    <submittedName>
        <fullName evidence="1">Uncharacterized protein</fullName>
    </submittedName>
</protein>
<name>A0A9P6NIQ1_9BASI</name>
<organism evidence="1 2">
    <name type="scientific">Cronartium quercuum f. sp. fusiforme G11</name>
    <dbReference type="NCBI Taxonomy" id="708437"/>
    <lineage>
        <taxon>Eukaryota</taxon>
        <taxon>Fungi</taxon>
        <taxon>Dikarya</taxon>
        <taxon>Basidiomycota</taxon>
        <taxon>Pucciniomycotina</taxon>
        <taxon>Pucciniomycetes</taxon>
        <taxon>Pucciniales</taxon>
        <taxon>Coleosporiaceae</taxon>
        <taxon>Cronartium</taxon>
    </lineage>
</organism>
<comment type="caution">
    <text evidence="1">The sequence shown here is derived from an EMBL/GenBank/DDBJ whole genome shotgun (WGS) entry which is preliminary data.</text>
</comment>
<reference evidence="1" key="1">
    <citation type="submission" date="2013-11" db="EMBL/GenBank/DDBJ databases">
        <title>Genome sequence of the fusiform rust pathogen reveals effectors for host alternation and coevolution with pine.</title>
        <authorList>
            <consortium name="DOE Joint Genome Institute"/>
            <person name="Smith K."/>
            <person name="Pendleton A."/>
            <person name="Kubisiak T."/>
            <person name="Anderson C."/>
            <person name="Salamov A."/>
            <person name="Aerts A."/>
            <person name="Riley R."/>
            <person name="Clum A."/>
            <person name="Lindquist E."/>
            <person name="Ence D."/>
            <person name="Campbell M."/>
            <person name="Kronenberg Z."/>
            <person name="Feau N."/>
            <person name="Dhillon B."/>
            <person name="Hamelin R."/>
            <person name="Burleigh J."/>
            <person name="Smith J."/>
            <person name="Yandell M."/>
            <person name="Nelson C."/>
            <person name="Grigoriev I."/>
            <person name="Davis J."/>
        </authorList>
    </citation>
    <scope>NUCLEOTIDE SEQUENCE</scope>
    <source>
        <strain evidence="1">G11</strain>
    </source>
</reference>
<sequence length="103" mass="11714">MYTTQPFIPWLKKFLGQEGIEDQLAESVTASKNYSDKAVRDIWDGDVLRMFQDLNNNLFVKTSGNLSFGIYVDWFNPFGNKIMGKKHSVGAIVLFCLSLPPHI</sequence>
<dbReference type="OrthoDB" id="2507701at2759"/>
<accession>A0A9P6NIQ1</accession>
<gene>
    <name evidence="1" type="ORF">CROQUDRAFT_701978</name>
</gene>